<protein>
    <submittedName>
        <fullName evidence="2">Uncharacterized protein</fullName>
    </submittedName>
</protein>
<dbReference type="AlphaFoldDB" id="A0A1B8AQE0"/>
<gene>
    <name evidence="2" type="ORF">FPOA_09090</name>
</gene>
<sequence length="114" mass="12044">MFSTTNLLTILLAIPAVLAAPATEAKAAAKQVKACACVNAAGQTGAVDGYCQYIAGGIVNLDGQKYCFPGAVWSEHMDTTYTDDFCSTYYPAFPKGNCKTTTVCPTIGDYQHIC</sequence>
<feature type="chain" id="PRO_5008603073" evidence="1">
    <location>
        <begin position="20"/>
        <end position="114"/>
    </location>
</feature>
<keyword evidence="1" id="KW-0732">Signal</keyword>
<evidence type="ECO:0000313" key="2">
    <source>
        <dbReference type="EMBL" id="OBS22762.1"/>
    </source>
</evidence>
<name>A0A1B8AQE0_FUSPO</name>
<keyword evidence="3" id="KW-1185">Reference proteome</keyword>
<dbReference type="Proteomes" id="UP000091967">
    <property type="component" value="Unassembled WGS sequence"/>
</dbReference>
<accession>A0A1B8AQE0</accession>
<reference evidence="2 3" key="1">
    <citation type="submission" date="2016-06" db="EMBL/GenBank/DDBJ databases">
        <title>Living apart together: crosstalk between the core and supernumerary genomes in a fungal plant pathogen.</title>
        <authorList>
            <person name="Vanheule A."/>
            <person name="Audenaert K."/>
            <person name="Warris S."/>
            <person name="Van De Geest H."/>
            <person name="Schijlen E."/>
            <person name="Hofte M."/>
            <person name="De Saeger S."/>
            <person name="Haesaert G."/>
            <person name="Waalwijk C."/>
            <person name="Van Der Lee T."/>
        </authorList>
    </citation>
    <scope>NUCLEOTIDE SEQUENCE [LARGE SCALE GENOMIC DNA]</scope>
    <source>
        <strain evidence="2 3">2516</strain>
    </source>
</reference>
<dbReference type="EMBL" id="LYXU01000003">
    <property type="protein sequence ID" value="OBS22762.1"/>
    <property type="molecule type" value="Genomic_DNA"/>
</dbReference>
<evidence type="ECO:0000256" key="1">
    <source>
        <dbReference type="SAM" id="SignalP"/>
    </source>
</evidence>
<proteinExistence type="predicted"/>
<comment type="caution">
    <text evidence="2">The sequence shown here is derived from an EMBL/GenBank/DDBJ whole genome shotgun (WGS) entry which is preliminary data.</text>
</comment>
<organism evidence="2 3">
    <name type="scientific">Fusarium poae</name>
    <dbReference type="NCBI Taxonomy" id="36050"/>
    <lineage>
        <taxon>Eukaryota</taxon>
        <taxon>Fungi</taxon>
        <taxon>Dikarya</taxon>
        <taxon>Ascomycota</taxon>
        <taxon>Pezizomycotina</taxon>
        <taxon>Sordariomycetes</taxon>
        <taxon>Hypocreomycetidae</taxon>
        <taxon>Hypocreales</taxon>
        <taxon>Nectriaceae</taxon>
        <taxon>Fusarium</taxon>
    </lineage>
</organism>
<evidence type="ECO:0000313" key="3">
    <source>
        <dbReference type="Proteomes" id="UP000091967"/>
    </source>
</evidence>
<dbReference type="OMA" id="YMDTRFT"/>
<feature type="signal peptide" evidence="1">
    <location>
        <begin position="1"/>
        <end position="19"/>
    </location>
</feature>